<name>A0A517XQR8_9BACT</name>
<comment type="similarity">
    <text evidence="1">Belongs to the barstar family.</text>
</comment>
<evidence type="ECO:0000313" key="4">
    <source>
        <dbReference type="Proteomes" id="UP000319576"/>
    </source>
</evidence>
<dbReference type="EMBL" id="CP036273">
    <property type="protein sequence ID" value="QDU19853.1"/>
    <property type="molecule type" value="Genomic_DNA"/>
</dbReference>
<dbReference type="InterPro" id="IPR000468">
    <property type="entry name" value="Barstar"/>
</dbReference>
<evidence type="ECO:0000313" key="3">
    <source>
        <dbReference type="EMBL" id="QDU19853.1"/>
    </source>
</evidence>
<sequence>MRVATIEGSRVTSEAAFWREYLAVVQPDGAAYFGRNLDAFRDAIVAGGPGWPGGPCQLRVADHTAAGVGPEFFARLAEIAAEATGFELMLA</sequence>
<organism evidence="3 4">
    <name type="scientific">Urbifossiella limnaea</name>
    <dbReference type="NCBI Taxonomy" id="2528023"/>
    <lineage>
        <taxon>Bacteria</taxon>
        <taxon>Pseudomonadati</taxon>
        <taxon>Planctomycetota</taxon>
        <taxon>Planctomycetia</taxon>
        <taxon>Gemmatales</taxon>
        <taxon>Gemmataceae</taxon>
        <taxon>Urbifossiella</taxon>
    </lineage>
</organism>
<dbReference type="AlphaFoldDB" id="A0A517XQR8"/>
<dbReference type="Proteomes" id="UP000319576">
    <property type="component" value="Chromosome"/>
</dbReference>
<dbReference type="SUPFAM" id="SSF52038">
    <property type="entry name" value="Barstar-related"/>
    <property type="match status" value="1"/>
</dbReference>
<dbReference type="Gene3D" id="3.30.370.10">
    <property type="entry name" value="Barstar-like"/>
    <property type="match status" value="1"/>
</dbReference>
<dbReference type="Pfam" id="PF01337">
    <property type="entry name" value="Barstar"/>
    <property type="match status" value="1"/>
</dbReference>
<dbReference type="RefSeq" id="WP_261342011.1">
    <property type="nucleotide sequence ID" value="NZ_CP036273.1"/>
</dbReference>
<proteinExistence type="inferred from homology"/>
<accession>A0A517XQR8</accession>
<evidence type="ECO:0000256" key="1">
    <source>
        <dbReference type="ARBA" id="ARBA00006845"/>
    </source>
</evidence>
<gene>
    <name evidence="3" type="ORF">ETAA1_17910</name>
</gene>
<dbReference type="InterPro" id="IPR035905">
    <property type="entry name" value="Barstar-like_sf"/>
</dbReference>
<keyword evidence="4" id="KW-1185">Reference proteome</keyword>
<feature type="domain" description="Barstar (barnase inhibitor)" evidence="2">
    <location>
        <begin position="1"/>
        <end position="83"/>
    </location>
</feature>
<reference evidence="3 4" key="1">
    <citation type="submission" date="2019-02" db="EMBL/GenBank/DDBJ databases">
        <title>Deep-cultivation of Planctomycetes and their phenomic and genomic characterization uncovers novel biology.</title>
        <authorList>
            <person name="Wiegand S."/>
            <person name="Jogler M."/>
            <person name="Boedeker C."/>
            <person name="Pinto D."/>
            <person name="Vollmers J."/>
            <person name="Rivas-Marin E."/>
            <person name="Kohn T."/>
            <person name="Peeters S.H."/>
            <person name="Heuer A."/>
            <person name="Rast P."/>
            <person name="Oberbeckmann S."/>
            <person name="Bunk B."/>
            <person name="Jeske O."/>
            <person name="Meyerdierks A."/>
            <person name="Storesund J.E."/>
            <person name="Kallscheuer N."/>
            <person name="Luecker S."/>
            <person name="Lage O.M."/>
            <person name="Pohl T."/>
            <person name="Merkel B.J."/>
            <person name="Hornburger P."/>
            <person name="Mueller R.-W."/>
            <person name="Bruemmer F."/>
            <person name="Labrenz M."/>
            <person name="Spormann A.M."/>
            <person name="Op den Camp H."/>
            <person name="Overmann J."/>
            <person name="Amann R."/>
            <person name="Jetten M.S.M."/>
            <person name="Mascher T."/>
            <person name="Medema M.H."/>
            <person name="Devos D.P."/>
            <person name="Kaster A.-K."/>
            <person name="Ovreas L."/>
            <person name="Rohde M."/>
            <person name="Galperin M.Y."/>
            <person name="Jogler C."/>
        </authorList>
    </citation>
    <scope>NUCLEOTIDE SEQUENCE [LARGE SCALE GENOMIC DNA]</scope>
    <source>
        <strain evidence="3 4">ETA_A1</strain>
    </source>
</reference>
<dbReference type="KEGG" id="uli:ETAA1_17910"/>
<evidence type="ECO:0000259" key="2">
    <source>
        <dbReference type="Pfam" id="PF01337"/>
    </source>
</evidence>
<protein>
    <recommendedName>
        <fullName evidence="2">Barstar (barnase inhibitor) domain-containing protein</fullName>
    </recommendedName>
</protein>